<gene>
    <name evidence="1" type="ORF">KI387_029253</name>
</gene>
<evidence type="ECO:0000313" key="2">
    <source>
        <dbReference type="Proteomes" id="UP000824469"/>
    </source>
</evidence>
<feature type="non-terminal residue" evidence="1">
    <location>
        <position position="128"/>
    </location>
</feature>
<proteinExistence type="predicted"/>
<dbReference type="AlphaFoldDB" id="A0AA38CE49"/>
<reference evidence="1 2" key="1">
    <citation type="journal article" date="2021" name="Nat. Plants">
        <title>The Taxus genome provides insights into paclitaxel biosynthesis.</title>
        <authorList>
            <person name="Xiong X."/>
            <person name="Gou J."/>
            <person name="Liao Q."/>
            <person name="Li Y."/>
            <person name="Zhou Q."/>
            <person name="Bi G."/>
            <person name="Li C."/>
            <person name="Du R."/>
            <person name="Wang X."/>
            <person name="Sun T."/>
            <person name="Guo L."/>
            <person name="Liang H."/>
            <person name="Lu P."/>
            <person name="Wu Y."/>
            <person name="Zhang Z."/>
            <person name="Ro D.K."/>
            <person name="Shang Y."/>
            <person name="Huang S."/>
            <person name="Yan J."/>
        </authorList>
    </citation>
    <scope>NUCLEOTIDE SEQUENCE [LARGE SCALE GENOMIC DNA]</scope>
    <source>
        <strain evidence="1">Ta-2019</strain>
    </source>
</reference>
<comment type="caution">
    <text evidence="1">The sequence shown here is derived from an EMBL/GenBank/DDBJ whole genome shotgun (WGS) entry which is preliminary data.</text>
</comment>
<dbReference type="Proteomes" id="UP000824469">
    <property type="component" value="Unassembled WGS sequence"/>
</dbReference>
<keyword evidence="2" id="KW-1185">Reference proteome</keyword>
<dbReference type="EMBL" id="JAHRHJ020000010">
    <property type="protein sequence ID" value="KAH9297571.1"/>
    <property type="molecule type" value="Genomic_DNA"/>
</dbReference>
<sequence length="128" mass="13928">DLMPSASQRKAFVSGSTDMSQICLAGNGSGMVDELSENIPFYGTNARGMTVEKQAHLGNISRLQFVDDIGVPREPREMEAKTIKEILDRFKRTAGGSKRSNGLCHNSNGNKFGDYVLQIEEGVEVSGM</sequence>
<name>A0AA38CE49_TAXCH</name>
<accession>A0AA38CE49</accession>
<evidence type="ECO:0000313" key="1">
    <source>
        <dbReference type="EMBL" id="KAH9297571.1"/>
    </source>
</evidence>
<protein>
    <submittedName>
        <fullName evidence="1">Uncharacterized protein</fullName>
    </submittedName>
</protein>
<organism evidence="1 2">
    <name type="scientific">Taxus chinensis</name>
    <name type="common">Chinese yew</name>
    <name type="synonym">Taxus wallichiana var. chinensis</name>
    <dbReference type="NCBI Taxonomy" id="29808"/>
    <lineage>
        <taxon>Eukaryota</taxon>
        <taxon>Viridiplantae</taxon>
        <taxon>Streptophyta</taxon>
        <taxon>Embryophyta</taxon>
        <taxon>Tracheophyta</taxon>
        <taxon>Spermatophyta</taxon>
        <taxon>Pinopsida</taxon>
        <taxon>Pinidae</taxon>
        <taxon>Conifers II</taxon>
        <taxon>Cupressales</taxon>
        <taxon>Taxaceae</taxon>
        <taxon>Taxus</taxon>
    </lineage>
</organism>
<feature type="non-terminal residue" evidence="1">
    <location>
        <position position="1"/>
    </location>
</feature>